<comment type="caution">
    <text evidence="2">The sequence shown here is derived from an EMBL/GenBank/DDBJ whole genome shotgun (WGS) entry which is preliminary data.</text>
</comment>
<dbReference type="SUPFAM" id="SSF51726">
    <property type="entry name" value="UROD/MetE-like"/>
    <property type="match status" value="1"/>
</dbReference>
<dbReference type="PANTHER" id="PTHR21091:SF169">
    <property type="entry name" value="UROPORPHYRINOGEN DECARBOXYLASE"/>
    <property type="match status" value="1"/>
</dbReference>
<protein>
    <recommendedName>
        <fullName evidence="1">Uroporphyrinogen decarboxylase (URO-D) domain-containing protein</fullName>
    </recommendedName>
</protein>
<keyword evidence="3" id="KW-1185">Reference proteome</keyword>
<dbReference type="AlphaFoldDB" id="A0AAN8ZWL1"/>
<dbReference type="GO" id="GO:0004853">
    <property type="term" value="F:uroporphyrinogen decarboxylase activity"/>
    <property type="evidence" value="ECO:0007669"/>
    <property type="project" value="InterPro"/>
</dbReference>
<dbReference type="GO" id="GO:0006783">
    <property type="term" value="P:heme biosynthetic process"/>
    <property type="evidence" value="ECO:0007669"/>
    <property type="project" value="TreeGrafter"/>
</dbReference>
<dbReference type="InterPro" id="IPR038071">
    <property type="entry name" value="UROD/MetE-like_sf"/>
</dbReference>
<dbReference type="Pfam" id="PF01208">
    <property type="entry name" value="URO-D"/>
    <property type="match status" value="1"/>
</dbReference>
<accession>A0AAN8ZWL1</accession>
<organism evidence="2 3">
    <name type="scientific">Halocaridina rubra</name>
    <name type="common">Hawaiian red shrimp</name>
    <dbReference type="NCBI Taxonomy" id="373956"/>
    <lineage>
        <taxon>Eukaryota</taxon>
        <taxon>Metazoa</taxon>
        <taxon>Ecdysozoa</taxon>
        <taxon>Arthropoda</taxon>
        <taxon>Crustacea</taxon>
        <taxon>Multicrustacea</taxon>
        <taxon>Malacostraca</taxon>
        <taxon>Eumalacostraca</taxon>
        <taxon>Eucarida</taxon>
        <taxon>Decapoda</taxon>
        <taxon>Pleocyemata</taxon>
        <taxon>Caridea</taxon>
        <taxon>Atyoidea</taxon>
        <taxon>Atyidae</taxon>
        <taxon>Halocaridina</taxon>
    </lineage>
</organism>
<dbReference type="PANTHER" id="PTHR21091">
    <property type="entry name" value="METHYLTETRAHYDROFOLATE:HOMOCYSTEINE METHYLTRANSFERASE RELATED"/>
    <property type="match status" value="1"/>
</dbReference>
<evidence type="ECO:0000313" key="2">
    <source>
        <dbReference type="EMBL" id="KAK7071406.1"/>
    </source>
</evidence>
<dbReference type="InterPro" id="IPR000257">
    <property type="entry name" value="Uroporphyrinogen_deCOase"/>
</dbReference>
<name>A0AAN8ZWL1_HALRR</name>
<sequence>MKCLNHIPKREIITVSNYTPENHILVLKSRWTIFAYMIEGKGSKTMSNAKAWLYKYPKDSHHLLEIITKATVNYLTAQVKAGAQVNTTTTLFIVYDILKL</sequence>
<evidence type="ECO:0000313" key="3">
    <source>
        <dbReference type="Proteomes" id="UP001381693"/>
    </source>
</evidence>
<proteinExistence type="predicted"/>
<gene>
    <name evidence="2" type="ORF">SK128_024306</name>
</gene>
<dbReference type="GO" id="GO:0005829">
    <property type="term" value="C:cytosol"/>
    <property type="evidence" value="ECO:0007669"/>
    <property type="project" value="TreeGrafter"/>
</dbReference>
<dbReference type="EMBL" id="JAXCGZ010014685">
    <property type="protein sequence ID" value="KAK7071406.1"/>
    <property type="molecule type" value="Genomic_DNA"/>
</dbReference>
<reference evidence="2 3" key="1">
    <citation type="submission" date="2023-11" db="EMBL/GenBank/DDBJ databases">
        <title>Halocaridina rubra genome assembly.</title>
        <authorList>
            <person name="Smith C."/>
        </authorList>
    </citation>
    <scope>NUCLEOTIDE SEQUENCE [LARGE SCALE GENOMIC DNA]</scope>
    <source>
        <strain evidence="2">EP-1</strain>
        <tissue evidence="2">Whole</tissue>
    </source>
</reference>
<evidence type="ECO:0000259" key="1">
    <source>
        <dbReference type="Pfam" id="PF01208"/>
    </source>
</evidence>
<feature type="domain" description="Uroporphyrinogen decarboxylase (URO-D)" evidence="1">
    <location>
        <begin position="28"/>
        <end position="85"/>
    </location>
</feature>
<dbReference type="Gene3D" id="3.20.20.210">
    <property type="match status" value="1"/>
</dbReference>
<dbReference type="Proteomes" id="UP001381693">
    <property type="component" value="Unassembled WGS sequence"/>
</dbReference>